<name>A0A0N4UMR5_DRAME</name>
<dbReference type="AlphaFoldDB" id="A0A0N4UMR5"/>
<dbReference type="Proteomes" id="UP000038040">
    <property type="component" value="Unplaced"/>
</dbReference>
<keyword evidence="3" id="KW-1185">Reference proteome</keyword>
<sequence>MVILYYNHVMNCFKFDTTNAQVPTIYVHRRKSIHINDNEIAKWNLYYDEYEKLWKSISRLENSELSENSNTMKYMETIQNKRKDGKVRTATIELPNDKALKR</sequence>
<dbReference type="Proteomes" id="UP000274756">
    <property type="component" value="Unassembled WGS sequence"/>
</dbReference>
<proteinExistence type="predicted"/>
<dbReference type="EMBL" id="UYYG01000087">
    <property type="protein sequence ID" value="VDN52919.1"/>
    <property type="molecule type" value="Genomic_DNA"/>
</dbReference>
<evidence type="ECO:0000313" key="3">
    <source>
        <dbReference type="Proteomes" id="UP000274756"/>
    </source>
</evidence>
<accession>A0A0N4UMR5</accession>
<organism evidence="2 4">
    <name type="scientific">Dracunculus medinensis</name>
    <name type="common">Guinea worm</name>
    <dbReference type="NCBI Taxonomy" id="318479"/>
    <lineage>
        <taxon>Eukaryota</taxon>
        <taxon>Metazoa</taxon>
        <taxon>Ecdysozoa</taxon>
        <taxon>Nematoda</taxon>
        <taxon>Chromadorea</taxon>
        <taxon>Rhabditida</taxon>
        <taxon>Spirurina</taxon>
        <taxon>Dracunculoidea</taxon>
        <taxon>Dracunculidae</taxon>
        <taxon>Dracunculus</taxon>
    </lineage>
</organism>
<evidence type="ECO:0000313" key="4">
    <source>
        <dbReference type="WBParaSite" id="DME_0000915501-mRNA-1"/>
    </source>
</evidence>
<protein>
    <submittedName>
        <fullName evidence="1 4">Uncharacterized protein</fullName>
    </submittedName>
</protein>
<evidence type="ECO:0000313" key="1">
    <source>
        <dbReference type="EMBL" id="VDN52919.1"/>
    </source>
</evidence>
<reference evidence="4" key="1">
    <citation type="submission" date="2017-02" db="UniProtKB">
        <authorList>
            <consortium name="WormBaseParasite"/>
        </authorList>
    </citation>
    <scope>IDENTIFICATION</scope>
</reference>
<evidence type="ECO:0000313" key="2">
    <source>
        <dbReference type="Proteomes" id="UP000038040"/>
    </source>
</evidence>
<dbReference type="WBParaSite" id="DME_0000915501-mRNA-1">
    <property type="protein sequence ID" value="DME_0000915501-mRNA-1"/>
    <property type="gene ID" value="DME_0000915501"/>
</dbReference>
<reference evidence="1 3" key="2">
    <citation type="submission" date="2018-11" db="EMBL/GenBank/DDBJ databases">
        <authorList>
            <consortium name="Pathogen Informatics"/>
        </authorList>
    </citation>
    <scope>NUCLEOTIDE SEQUENCE [LARGE SCALE GENOMIC DNA]</scope>
</reference>
<gene>
    <name evidence="1" type="ORF">DME_LOCUS2892</name>
</gene>